<dbReference type="PROSITE" id="PS51257">
    <property type="entry name" value="PROKAR_LIPOPROTEIN"/>
    <property type="match status" value="1"/>
</dbReference>
<name>A0A485M2X7_9ZZZZ</name>
<protein>
    <submittedName>
        <fullName evidence="1">Uncharacterized protein</fullName>
    </submittedName>
</protein>
<gene>
    <name evidence="1" type="ORF">SCFA_620021</name>
</gene>
<reference evidence="1" key="1">
    <citation type="submission" date="2019-03" db="EMBL/GenBank/DDBJ databases">
        <authorList>
            <person name="Hao L."/>
        </authorList>
    </citation>
    <scope>NUCLEOTIDE SEQUENCE</scope>
</reference>
<dbReference type="EMBL" id="CAADRM010000128">
    <property type="protein sequence ID" value="VFU17161.1"/>
    <property type="molecule type" value="Genomic_DNA"/>
</dbReference>
<sequence>MKGRLIILAGLLAGALSISLFTVSCDVDDYDPQAVVPGAEAKLIESLGFELDAPQGENRLRFQRSDRMGDRDLAVSTPDDGNFSGVLFPAANRLLIITGSRMDAVAAGFWSAVADSFSVVVQEDILIEEEFPVLKEATPSQGRFAVSDGDQSILVAFVPVSGQNGVSLSLDGGEPVLYTIDAFEDFIGSSAEIWKRKASLGYFILDYLMGQIFFVSDTVNIIETHGGNLVSDGGITFRCDSLVQDPGPDPLRPEFTRTLSWSDLNTSGIPDSGDGFQWLFFACWENDLGDLMGDLADGIIDLSGFTIERDQQEGRQVITGFGFVSDAGQPVGVLYKDFTWVRIEEEFPGSFTFDPFKDFAISGGFNIVFSSPGGQVP</sequence>
<proteinExistence type="predicted"/>
<organism evidence="1">
    <name type="scientific">anaerobic digester metagenome</name>
    <dbReference type="NCBI Taxonomy" id="1263854"/>
    <lineage>
        <taxon>unclassified sequences</taxon>
        <taxon>metagenomes</taxon>
        <taxon>ecological metagenomes</taxon>
    </lineage>
</organism>
<accession>A0A485M2X7</accession>
<evidence type="ECO:0000313" key="1">
    <source>
        <dbReference type="EMBL" id="VFU17161.1"/>
    </source>
</evidence>
<dbReference type="AlphaFoldDB" id="A0A485M2X7"/>